<dbReference type="Pfam" id="PF06750">
    <property type="entry name" value="A24_N_bact"/>
    <property type="match status" value="1"/>
</dbReference>
<feature type="transmembrane region" description="Helical" evidence="1">
    <location>
        <begin position="173"/>
        <end position="193"/>
    </location>
</feature>
<keyword evidence="1" id="KW-0812">Transmembrane</keyword>
<feature type="transmembrane region" description="Helical" evidence="1">
    <location>
        <begin position="140"/>
        <end position="167"/>
    </location>
</feature>
<dbReference type="PATRIC" id="fig|1045004.4.peg.1618"/>
<keyword evidence="4" id="KW-1185">Reference proteome</keyword>
<keyword evidence="1" id="KW-1133">Transmembrane helix</keyword>
<feature type="transmembrane region" description="Helical" evidence="1">
    <location>
        <begin position="116"/>
        <end position="133"/>
    </location>
</feature>
<sequence length="196" mass="22156">MASFIMCLADRLNRQISLGGFSFCNNCQHRLSWLISAGHCRYCRCSVPIHYPAFEACFGMLFIIFSDQFDWLVLICLLLLLSCEDLYDRRAHAAILYPVIIFELVCHWQLETVASLLAITLFCSFFICYRQSMGSGDLPVLLILYLMVEPITFATTIMLASLSAIVGCCVKKVQILPLIPFLSAAVIVVKLFVYNN</sequence>
<organism evidence="3 4">
    <name type="scientific">Oenococcus kitaharae DSM 17330</name>
    <dbReference type="NCBI Taxonomy" id="1045004"/>
    <lineage>
        <taxon>Bacteria</taxon>
        <taxon>Bacillati</taxon>
        <taxon>Bacillota</taxon>
        <taxon>Bacilli</taxon>
        <taxon>Lactobacillales</taxon>
        <taxon>Lactobacillaceae</taxon>
        <taxon>Oenococcus</taxon>
    </lineage>
</organism>
<dbReference type="OrthoDB" id="9789291at2"/>
<proteinExistence type="predicted"/>
<dbReference type="eggNOG" id="COG1989">
    <property type="taxonomic scope" value="Bacteria"/>
</dbReference>
<accession>G9WGB6</accession>
<evidence type="ECO:0000313" key="4">
    <source>
        <dbReference type="Proteomes" id="UP000004959"/>
    </source>
</evidence>
<dbReference type="EMBL" id="AFVZ01000001">
    <property type="protein sequence ID" value="EHN59724.1"/>
    <property type="molecule type" value="Genomic_DNA"/>
</dbReference>
<evidence type="ECO:0000256" key="1">
    <source>
        <dbReference type="SAM" id="Phobius"/>
    </source>
</evidence>
<reference evidence="3 4" key="1">
    <citation type="journal article" date="2012" name="PLoS ONE">
        <title>Functional divergence in the genus oenococcus as predicted by genome sequencing of the newly-described species, Oenococcus kitaharae.</title>
        <authorList>
            <person name="Borneman A.R."/>
            <person name="McCarthy J.M."/>
            <person name="Chambers P.J."/>
            <person name="Bartowsky E.J."/>
        </authorList>
    </citation>
    <scope>NUCLEOTIDE SEQUENCE [LARGE SCALE GENOMIC DNA]</scope>
    <source>
        <strain evidence="4">DSM17330</strain>
    </source>
</reference>
<dbReference type="Proteomes" id="UP000004959">
    <property type="component" value="Chromosome"/>
</dbReference>
<dbReference type="STRING" id="336988.NT96_01890"/>
<keyword evidence="1" id="KW-0472">Membrane</keyword>
<protein>
    <submittedName>
        <fullName evidence="3">Type II secretory pathwayprepilin signal peptidase</fullName>
    </submittedName>
</protein>
<comment type="caution">
    <text evidence="3">The sequence shown here is derived from an EMBL/GenBank/DDBJ whole genome shotgun (WGS) entry which is preliminary data.</text>
</comment>
<evidence type="ECO:0000259" key="2">
    <source>
        <dbReference type="Pfam" id="PF06750"/>
    </source>
</evidence>
<dbReference type="HOGENOM" id="CLU_057101_1_2_9"/>
<dbReference type="Gene3D" id="1.20.120.1220">
    <property type="match status" value="1"/>
</dbReference>
<feature type="domain" description="Prepilin peptidase A24 N-terminal" evidence="2">
    <location>
        <begin position="2"/>
        <end position="65"/>
    </location>
</feature>
<name>G9WGB6_9LACO</name>
<dbReference type="AlphaFoldDB" id="G9WGB6"/>
<evidence type="ECO:0000313" key="3">
    <source>
        <dbReference type="EMBL" id="EHN59724.1"/>
    </source>
</evidence>
<gene>
    <name evidence="3" type="ORF">OKIT_1648</name>
</gene>
<dbReference type="InterPro" id="IPR010627">
    <property type="entry name" value="Prepilin_pept_A24_N"/>
</dbReference>